<dbReference type="NCBIfam" id="NF007143">
    <property type="entry name" value="PRK09585.2-2"/>
    <property type="match status" value="1"/>
</dbReference>
<reference evidence="3 4" key="1">
    <citation type="journal article" date="2013" name="Front. Microbiol.">
        <title>Comparative genomic analyses of the cyanobacterium, Lyngbya aestuarii BL J, a powerful hydrogen producer.</title>
        <authorList>
            <person name="Kothari A."/>
            <person name="Vaughn M."/>
            <person name="Garcia-Pichel F."/>
        </authorList>
    </citation>
    <scope>NUCLEOTIDE SEQUENCE [LARGE SCALE GENOMIC DNA]</scope>
    <source>
        <strain evidence="3 4">BL J</strain>
    </source>
</reference>
<dbReference type="PANTHER" id="PTHR30605">
    <property type="entry name" value="ANHYDRO-N-ACETYLMURAMIC ACID KINASE"/>
    <property type="match status" value="1"/>
</dbReference>
<dbReference type="UniPathway" id="UPA00544"/>
<dbReference type="Gene3D" id="3.30.420.40">
    <property type="match status" value="2"/>
</dbReference>
<comment type="pathway">
    <text evidence="2">Cell wall biogenesis; peptidoglycan recycling.</text>
</comment>
<dbReference type="InterPro" id="IPR043129">
    <property type="entry name" value="ATPase_NBD"/>
</dbReference>
<accession>U7QBS0</accession>
<organism evidence="3 4">
    <name type="scientific">Lyngbya aestuarii BL J</name>
    <dbReference type="NCBI Taxonomy" id="1348334"/>
    <lineage>
        <taxon>Bacteria</taxon>
        <taxon>Bacillati</taxon>
        <taxon>Cyanobacteriota</taxon>
        <taxon>Cyanophyceae</taxon>
        <taxon>Oscillatoriophycideae</taxon>
        <taxon>Oscillatoriales</taxon>
        <taxon>Microcoleaceae</taxon>
        <taxon>Lyngbya</taxon>
    </lineage>
</organism>
<dbReference type="UniPathway" id="UPA00343"/>
<dbReference type="CDD" id="cd24050">
    <property type="entry name" value="ASKHA_NBD_ANMK"/>
    <property type="match status" value="1"/>
</dbReference>
<keyword evidence="4" id="KW-1185">Reference proteome</keyword>
<dbReference type="GO" id="GO:0009254">
    <property type="term" value="P:peptidoglycan turnover"/>
    <property type="evidence" value="ECO:0007669"/>
    <property type="project" value="UniProtKB-UniRule"/>
</dbReference>
<comment type="caution">
    <text evidence="3">The sequence shown here is derived from an EMBL/GenBank/DDBJ whole genome shotgun (WGS) entry which is preliminary data.</text>
</comment>
<keyword evidence="2" id="KW-0547">Nucleotide-binding</keyword>
<dbReference type="HAMAP" id="MF_01270">
    <property type="entry name" value="AnhMurNAc_kinase"/>
    <property type="match status" value="1"/>
</dbReference>
<keyword evidence="2" id="KW-0067">ATP-binding</keyword>
<dbReference type="GO" id="GO:0097175">
    <property type="term" value="P:1,6-anhydro-N-acetyl-beta-muramic acid catabolic process"/>
    <property type="evidence" value="ECO:0007669"/>
    <property type="project" value="UniProtKB-UniRule"/>
</dbReference>
<proteinExistence type="inferred from homology"/>
<dbReference type="EC" id="2.7.1.170" evidence="2"/>
<keyword evidence="2" id="KW-0808">Transferase</keyword>
<dbReference type="GO" id="GO:0016301">
    <property type="term" value="F:kinase activity"/>
    <property type="evidence" value="ECO:0007669"/>
    <property type="project" value="UniProtKB-KW"/>
</dbReference>
<comment type="catalytic activity">
    <reaction evidence="2">
        <text>1,6-anhydro-N-acetyl-beta-muramate + ATP + H2O = N-acetyl-D-muramate 6-phosphate + ADP + H(+)</text>
        <dbReference type="Rhea" id="RHEA:24952"/>
        <dbReference type="ChEBI" id="CHEBI:15377"/>
        <dbReference type="ChEBI" id="CHEBI:15378"/>
        <dbReference type="ChEBI" id="CHEBI:30616"/>
        <dbReference type="ChEBI" id="CHEBI:58690"/>
        <dbReference type="ChEBI" id="CHEBI:58722"/>
        <dbReference type="ChEBI" id="CHEBI:456216"/>
        <dbReference type="EC" id="2.7.1.170"/>
    </reaction>
</comment>
<dbReference type="AlphaFoldDB" id="U7QBS0"/>
<comment type="function">
    <text evidence="2">Catalyzes the specific phosphorylation of 1,6-anhydro-N-acetylmuramic acid (anhMurNAc) with the simultaneous cleavage of the 1,6-anhydro ring, generating MurNAc-6-P. Is required for the utilization of anhMurNAc either imported from the medium or derived from its own cell wall murein, and thus plays a role in cell wall recycling.</text>
</comment>
<dbReference type="InterPro" id="IPR005338">
    <property type="entry name" value="Anhydro_N_Ac-Mur_kinase"/>
</dbReference>
<feature type="binding site" evidence="2">
    <location>
        <begin position="10"/>
        <end position="17"/>
    </location>
    <ligand>
        <name>ATP</name>
        <dbReference type="ChEBI" id="CHEBI:30616"/>
    </ligand>
</feature>
<dbReference type="OrthoDB" id="9763949at2"/>
<gene>
    <name evidence="2" type="primary">anmK</name>
    <name evidence="3" type="ORF">M595_4779</name>
</gene>
<dbReference type="GO" id="GO:0006040">
    <property type="term" value="P:amino sugar metabolic process"/>
    <property type="evidence" value="ECO:0007669"/>
    <property type="project" value="InterPro"/>
</dbReference>
<dbReference type="EMBL" id="AUZM01000062">
    <property type="protein sequence ID" value="ERT05273.1"/>
    <property type="molecule type" value="Genomic_DNA"/>
</dbReference>
<dbReference type="SUPFAM" id="SSF53067">
    <property type="entry name" value="Actin-like ATPase domain"/>
    <property type="match status" value="1"/>
</dbReference>
<name>U7QBS0_9CYAN</name>
<evidence type="ECO:0000256" key="1">
    <source>
        <dbReference type="ARBA" id="ARBA00022777"/>
    </source>
</evidence>
<protein>
    <recommendedName>
        <fullName evidence="2">Anhydro-N-acetylmuramic acid kinase</fullName>
        <ecNumber evidence="2">2.7.1.170</ecNumber>
    </recommendedName>
    <alternativeName>
        <fullName evidence="2">AnhMurNAc kinase</fullName>
    </alternativeName>
</protein>
<dbReference type="PANTHER" id="PTHR30605:SF0">
    <property type="entry name" value="ANHYDRO-N-ACETYLMURAMIC ACID KINASE"/>
    <property type="match status" value="1"/>
</dbReference>
<dbReference type="Pfam" id="PF03702">
    <property type="entry name" value="AnmK"/>
    <property type="match status" value="1"/>
</dbReference>
<comment type="similarity">
    <text evidence="2">Belongs to the anhydro-N-acetylmuramic acid kinase family.</text>
</comment>
<dbReference type="NCBIfam" id="NF007148">
    <property type="entry name" value="PRK09585.3-2"/>
    <property type="match status" value="1"/>
</dbReference>
<comment type="pathway">
    <text evidence="2">Amino-sugar metabolism; 1,6-anhydro-N-acetylmuramate degradation.</text>
</comment>
<dbReference type="GO" id="GO:0016773">
    <property type="term" value="F:phosphotransferase activity, alcohol group as acceptor"/>
    <property type="evidence" value="ECO:0007669"/>
    <property type="project" value="UniProtKB-UniRule"/>
</dbReference>
<evidence type="ECO:0000256" key="2">
    <source>
        <dbReference type="HAMAP-Rule" id="MF_01270"/>
    </source>
</evidence>
<dbReference type="Proteomes" id="UP000017127">
    <property type="component" value="Unassembled WGS sequence"/>
</dbReference>
<sequence>MVRVIGLISGTSVDGIDAAFVEIKSSSTSVQIQLIAAQTYPYSPELRSQILRLCGGESISMAELAQLDDAVAIAFALAARAIQGGFEPGATLIGSHGQTVFHRPQKENQLGYSLQLGRGAVIAQLTNLTTVSNFRVADLAVGGQGAPLVSRVDADILSHPTYCRCVQNIGGIGNVTYLPPDALNCSEQIIGWDTGPGNSLLDLAVQSFSHGTKTYDQDGAWAAQGTPCMSLVEQWLKQDFFQQPPPKSTGRELFGQDYLQQCLTAAQPYHLSEADLLATLTELTTASIEQSYRQFLPQMPDQVLLCGGGSDNLFLKQSLQKRLNPIPVMTTSEVGMDANFKEAIAFAVLAYWRSQGIVGNLPEVTGAKTAVLLGEIHTAWGTRVVR</sequence>
<evidence type="ECO:0000313" key="3">
    <source>
        <dbReference type="EMBL" id="ERT05273.1"/>
    </source>
</evidence>
<keyword evidence="2" id="KW-0119">Carbohydrate metabolism</keyword>
<keyword evidence="1 2" id="KW-0418">Kinase</keyword>
<dbReference type="GO" id="GO:0005524">
    <property type="term" value="F:ATP binding"/>
    <property type="evidence" value="ECO:0007669"/>
    <property type="project" value="UniProtKB-UniRule"/>
</dbReference>
<dbReference type="RefSeq" id="WP_023068473.1">
    <property type="nucleotide sequence ID" value="NZ_AUZM01000062.1"/>
</dbReference>
<dbReference type="PATRIC" id="fig|1348334.3.peg.4615"/>
<evidence type="ECO:0000313" key="4">
    <source>
        <dbReference type="Proteomes" id="UP000017127"/>
    </source>
</evidence>